<evidence type="ECO:0000313" key="3">
    <source>
        <dbReference type="Proteomes" id="UP000466431"/>
    </source>
</evidence>
<protein>
    <submittedName>
        <fullName evidence="2">Uncharacterized protein</fullName>
    </submittedName>
</protein>
<reference evidence="2 3" key="1">
    <citation type="journal article" date="2019" name="Emerg. Microbes Infect.">
        <title>Comprehensive subspecies identification of 175 nontuberculous mycobacteria species based on 7547 genomic profiles.</title>
        <authorList>
            <person name="Matsumoto Y."/>
            <person name="Kinjo T."/>
            <person name="Motooka D."/>
            <person name="Nabeya D."/>
            <person name="Jung N."/>
            <person name="Uechi K."/>
            <person name="Horii T."/>
            <person name="Iida T."/>
            <person name="Fujita J."/>
            <person name="Nakamura S."/>
        </authorList>
    </citation>
    <scope>NUCLEOTIDE SEQUENCE [LARGE SCALE GENOMIC DNA]</scope>
    <source>
        <strain evidence="2 3">JCM 18439</strain>
    </source>
</reference>
<organism evidence="2 3">
    <name type="scientific">Mycolicibacterium celeriflavum</name>
    <name type="common">Mycobacterium celeriflavum</name>
    <dbReference type="NCBI Taxonomy" id="1249101"/>
    <lineage>
        <taxon>Bacteria</taxon>
        <taxon>Bacillati</taxon>
        <taxon>Actinomycetota</taxon>
        <taxon>Actinomycetes</taxon>
        <taxon>Mycobacteriales</taxon>
        <taxon>Mycobacteriaceae</taxon>
        <taxon>Mycolicibacterium</taxon>
    </lineage>
</organism>
<dbReference type="EMBL" id="AP022591">
    <property type="protein sequence ID" value="BBY43054.1"/>
    <property type="molecule type" value="Genomic_DNA"/>
</dbReference>
<dbReference type="AlphaFoldDB" id="A0A1X0C327"/>
<keyword evidence="3" id="KW-1185">Reference proteome</keyword>
<sequence>MSDKNNSGPEEAVKGVVEGVKGKAKEVLGAVAGRDDLYREGQAQQDKADAQRNAAQKEAEAESARAAAKTAEKRQEAEQRPDGERD</sequence>
<dbReference type="STRING" id="1249101.BST21_01530"/>
<evidence type="ECO:0000313" key="2">
    <source>
        <dbReference type="EMBL" id="BBY43054.1"/>
    </source>
</evidence>
<name>A0A1X0C327_MYCCF</name>
<dbReference type="InterPro" id="IPR036629">
    <property type="entry name" value="YjbJ_sf"/>
</dbReference>
<dbReference type="Proteomes" id="UP000466431">
    <property type="component" value="Chromosome"/>
</dbReference>
<feature type="region of interest" description="Disordered" evidence="1">
    <location>
        <begin position="1"/>
        <end position="86"/>
    </location>
</feature>
<dbReference type="SUPFAM" id="SSF69047">
    <property type="entry name" value="Hypothetical protein YjbJ"/>
    <property type="match status" value="1"/>
</dbReference>
<dbReference type="RefSeq" id="WP_067215000.1">
    <property type="nucleotide sequence ID" value="NZ_AP022591.1"/>
</dbReference>
<feature type="compositionally biased region" description="Basic and acidic residues" evidence="1">
    <location>
        <begin position="46"/>
        <end position="63"/>
    </location>
</feature>
<proteinExistence type="predicted"/>
<evidence type="ECO:0000256" key="1">
    <source>
        <dbReference type="SAM" id="MobiDB-lite"/>
    </source>
</evidence>
<feature type="compositionally biased region" description="Low complexity" evidence="1">
    <location>
        <begin position="8"/>
        <end position="19"/>
    </location>
</feature>
<dbReference type="KEGG" id="mcee:MCEL_13490"/>
<feature type="compositionally biased region" description="Basic and acidic residues" evidence="1">
    <location>
        <begin position="70"/>
        <end position="86"/>
    </location>
</feature>
<gene>
    <name evidence="2" type="ORF">MCEL_13490</name>
</gene>
<accession>A0A1X0C327</accession>